<dbReference type="InterPro" id="IPR050722">
    <property type="entry name" value="Pyruvate:ferred/Flavod_OxRd"/>
</dbReference>
<dbReference type="SUPFAM" id="SSF52518">
    <property type="entry name" value="Thiamin diphosphate-binding fold (THDP-binding)"/>
    <property type="match status" value="1"/>
</dbReference>
<dbReference type="Gene3D" id="3.40.50.920">
    <property type="match status" value="1"/>
</dbReference>
<evidence type="ECO:0000259" key="2">
    <source>
        <dbReference type="Pfam" id="PF01558"/>
    </source>
</evidence>
<keyword evidence="1 5" id="KW-0560">Oxidoreductase</keyword>
<feature type="domain" description="Pyruvate/ketoisovalerate oxidoreductase catalytic" evidence="2">
    <location>
        <begin position="10"/>
        <end position="164"/>
    </location>
</feature>
<reference evidence="5 6" key="1">
    <citation type="submission" date="2015-09" db="EMBL/GenBank/DDBJ databases">
        <title>Genome sequence of Acetobacterium wieringae DSM 1911.</title>
        <authorList>
            <person name="Poehlein A."/>
            <person name="Bengelsdorf F.R."/>
            <person name="Schiel-Bengelsdorf B."/>
            <person name="Duerre P."/>
            <person name="Daniel R."/>
        </authorList>
    </citation>
    <scope>NUCLEOTIDE SEQUENCE [LARGE SCALE GENOMIC DNA]</scope>
    <source>
        <strain evidence="5 6">DSM 1911</strain>
    </source>
</reference>
<gene>
    <name evidence="5" type="primary">korA</name>
    <name evidence="5" type="ORF">ACWI_17140</name>
</gene>
<sequence length="559" mass="60720">MYNILLGGAAGDGIETMSAIFEKMLKQSGCHLFTIRDFMSRVRGGHNFTQIRFGNQPFHAHRDTLNGIFAIDETTYLEHQSRLSYDGFILCDESLAIDDFRAIKCPLKKTAANLGNPKVINSVATGALLKLFDMPLDQAADILKASLRDDLVEVNLSAIKMGYDLLNATHHLSPVETSEQLLLSGNTAIGLGAVAAGIRFYSAYPMSPSTSLLDFFNAQSSAMAIAVEQAEDEIAAINMAIGAAYAGATAMTGTSGGGFSLMVEALGFAGIAEIPLVAVDVQRPGPATGFPTRTEQSDLKFVISASQGEFPRMVIALRDHADCFYQTARSLALAKKYQLPVILLSDQYLADSTTTVPLFDVNKIVHFDQPGPMVPATDDLPYQRYALTENGISPLAIPGKSPALVRVDSDEHDPWGQITESATIRNQMVNKRQNKLNALKEELIEPEFWGSHQCQSLLVGFGSTSGAIKEAIDILNQNENNYGALIFGDIYPLPTERLRHFAAQVVDIINVEQNATGQLASLIREEALINCDHSILKYDGRQLSVDDILNGIKNLKGGF</sequence>
<dbReference type="AlphaFoldDB" id="A0A1F2PIH3"/>
<dbReference type="InterPro" id="IPR029061">
    <property type="entry name" value="THDP-binding"/>
</dbReference>
<dbReference type="OrthoDB" id="9794954at2"/>
<dbReference type="EC" id="1.2.-.-" evidence="5"/>
<dbReference type="FunFam" id="3.40.50.970:FF:000022">
    <property type="entry name" value="2-oxoglutarate ferredoxin oxidoreductase alpha subunit"/>
    <property type="match status" value="1"/>
</dbReference>
<dbReference type="NCBIfam" id="TIGR03710">
    <property type="entry name" value="OAFO_sf"/>
    <property type="match status" value="1"/>
</dbReference>
<dbReference type="PANTHER" id="PTHR32154:SF20">
    <property type="entry name" value="2-OXOGLUTARATE OXIDOREDUCTASE SUBUNIT KORA"/>
    <property type="match status" value="1"/>
</dbReference>
<accession>A0A1F2PIH3</accession>
<dbReference type="Proteomes" id="UP000176244">
    <property type="component" value="Unassembled WGS sequence"/>
</dbReference>
<protein>
    <submittedName>
        <fullName evidence="5">2-oxoglutarate oxidoreductase subunit KorA</fullName>
        <ecNumber evidence="5">1.2.-.-</ecNumber>
    </submittedName>
</protein>
<dbReference type="Pfam" id="PF17147">
    <property type="entry name" value="PFOR_II"/>
    <property type="match status" value="1"/>
</dbReference>
<evidence type="ECO:0000259" key="3">
    <source>
        <dbReference type="Pfam" id="PF01855"/>
    </source>
</evidence>
<proteinExistence type="predicted"/>
<dbReference type="Pfam" id="PF01558">
    <property type="entry name" value="POR"/>
    <property type="match status" value="1"/>
</dbReference>
<feature type="domain" description="Pyruvate flavodoxin/ferredoxin oxidoreductase pyrimidine binding" evidence="3">
    <location>
        <begin position="192"/>
        <end position="429"/>
    </location>
</feature>
<dbReference type="InterPro" id="IPR002869">
    <property type="entry name" value="Pyrv_flavodox_OxRed_cen"/>
</dbReference>
<dbReference type="PANTHER" id="PTHR32154">
    <property type="entry name" value="PYRUVATE-FLAVODOXIN OXIDOREDUCTASE-RELATED"/>
    <property type="match status" value="1"/>
</dbReference>
<dbReference type="InterPro" id="IPR002880">
    <property type="entry name" value="Pyrv_Fd/Flavodoxin_OxRdtase_N"/>
</dbReference>
<comment type="caution">
    <text evidence="5">The sequence shown here is derived from an EMBL/GenBank/DDBJ whole genome shotgun (WGS) entry which is preliminary data.</text>
</comment>
<dbReference type="SUPFAM" id="SSF52922">
    <property type="entry name" value="TK C-terminal domain-like"/>
    <property type="match status" value="1"/>
</dbReference>
<dbReference type="SUPFAM" id="SSF53323">
    <property type="entry name" value="Pyruvate-ferredoxin oxidoreductase, PFOR, domain III"/>
    <property type="match status" value="1"/>
</dbReference>
<dbReference type="InterPro" id="IPR019752">
    <property type="entry name" value="Pyrv/ketoisovalerate_OxRed_cat"/>
</dbReference>
<dbReference type="GO" id="GO:0006979">
    <property type="term" value="P:response to oxidative stress"/>
    <property type="evidence" value="ECO:0007669"/>
    <property type="project" value="TreeGrafter"/>
</dbReference>
<feature type="domain" description="Pyruvate:ferredoxin oxidoreductase core" evidence="4">
    <location>
        <begin position="457"/>
        <end position="548"/>
    </location>
</feature>
<dbReference type="Gene3D" id="3.40.920.10">
    <property type="entry name" value="Pyruvate-ferredoxin oxidoreductase, PFOR, domain III"/>
    <property type="match status" value="1"/>
</dbReference>
<dbReference type="InterPro" id="IPR022367">
    <property type="entry name" value="2-oxoacid/accept_OxRdtase_asu"/>
</dbReference>
<dbReference type="RefSeq" id="WP_070371004.1">
    <property type="nucleotide sequence ID" value="NZ_LKEU01000027.1"/>
</dbReference>
<dbReference type="GO" id="GO:0016903">
    <property type="term" value="F:oxidoreductase activity, acting on the aldehyde or oxo group of donors"/>
    <property type="evidence" value="ECO:0007669"/>
    <property type="project" value="InterPro"/>
</dbReference>
<organism evidence="5 6">
    <name type="scientific">Acetobacterium wieringae</name>
    <dbReference type="NCBI Taxonomy" id="52694"/>
    <lineage>
        <taxon>Bacteria</taxon>
        <taxon>Bacillati</taxon>
        <taxon>Bacillota</taxon>
        <taxon>Clostridia</taxon>
        <taxon>Eubacteriales</taxon>
        <taxon>Eubacteriaceae</taxon>
        <taxon>Acetobacterium</taxon>
    </lineage>
</organism>
<dbReference type="EMBL" id="LKEU01000027">
    <property type="protein sequence ID" value="OFV71128.1"/>
    <property type="molecule type" value="Genomic_DNA"/>
</dbReference>
<name>A0A1F2PIH3_9FIRM</name>
<dbReference type="Gene3D" id="3.40.50.970">
    <property type="match status" value="1"/>
</dbReference>
<evidence type="ECO:0000256" key="1">
    <source>
        <dbReference type="ARBA" id="ARBA00023002"/>
    </source>
</evidence>
<dbReference type="InterPro" id="IPR009014">
    <property type="entry name" value="Transketo_C/PFOR_II"/>
</dbReference>
<dbReference type="Pfam" id="PF01855">
    <property type="entry name" value="POR_N"/>
    <property type="match status" value="1"/>
</dbReference>
<dbReference type="STRING" id="52694.ACWI_17140"/>
<dbReference type="InterPro" id="IPR033412">
    <property type="entry name" value="PFOR_II"/>
</dbReference>
<evidence type="ECO:0000313" key="5">
    <source>
        <dbReference type="EMBL" id="OFV71128.1"/>
    </source>
</evidence>
<dbReference type="CDD" id="cd07034">
    <property type="entry name" value="TPP_PYR_PFOR_IOR-alpha_like"/>
    <property type="match status" value="1"/>
</dbReference>
<evidence type="ECO:0000313" key="6">
    <source>
        <dbReference type="Proteomes" id="UP000176244"/>
    </source>
</evidence>
<evidence type="ECO:0000259" key="4">
    <source>
        <dbReference type="Pfam" id="PF17147"/>
    </source>
</evidence>